<dbReference type="Gene3D" id="2.60.200.40">
    <property type="match status" value="1"/>
</dbReference>
<dbReference type="InterPro" id="IPR001206">
    <property type="entry name" value="Diacylglycerol_kinase_cat_dom"/>
</dbReference>
<evidence type="ECO:0000313" key="6">
    <source>
        <dbReference type="EMBL" id="KAG8475953.1"/>
    </source>
</evidence>
<dbReference type="EMBL" id="JAHUZN010000012">
    <property type="protein sequence ID" value="KAG8475953.1"/>
    <property type="molecule type" value="Genomic_DNA"/>
</dbReference>
<comment type="subunit">
    <text evidence="1">Heterotetramer of two alpha and two beta chains arranged as a dimer of alpha/beta heterodimers.</text>
</comment>
<comment type="caution">
    <text evidence="6">The sequence shown here is derived from an EMBL/GenBank/DDBJ whole genome shotgun (WGS) entry which is preliminary data.</text>
</comment>
<sequence length="989" mass="108055">MGFGPFHSSPSINDIYICLLSHTYCFGYQVRVQEGVEDSGKYPIVVTTWPFLEAVRAAWEAVDKGFNAVDAVVEGCSTCEELRCDGTAINSVIDMNLAVTVGPGGSPDENGETTIDALLMNGATMEVGAVASMRYVKDGIKAARLVMQHTKHTMLVGERASIFAISMGLSGPTNLSSSESMEKWTRWKENNCQPNFRKNVVPVDSCGPYQPKDNLGHNKGICSEANSIGTIESRTCLVGPHSHDTISMAVIDKMGHVAVGTSTNGATFKISGRVGDGPIAGSAAYADDEVGACGATGDESMRQGMEPELAAKDAISRIARKFPDFMGAVVAINKDGVHAGACHGWTFQYSVRSPDMDDVKGGPNPNAIYPISPFGPYKSKRQYKIKTLALSSSSFFVYNSGNISQRNVDAEGQTSVLSSNLFLDHVGEVTLTLNSDGLAWKSLYSLDNDGSTCLGIKFLPRMATKMATKLKFSDIYAVEIIDSDVIQESDLTLAAECFVGNESHDSGMNHFMVHTFQKSKSQPCLWSLAVYKFGNKDLQTCQMWVNKINDSLSKEVGRPKNLLVFVHPISGKGNGRRIWETVAPIFSRAKINTKVIVTQRAGHAFDVMTSATNEELNSYDGVLAVGGDGFFNEILNGFLSSRHKAPFPPIPSDFLDALGNNSNPLVNDPNGADSESHNNIESDPLLSSSAHNESGFSHLSELMMVLTLKVQQMLFTTGARDPVTSALHIILGKKLCLDVAQVVRWKTTSTSKIEPRVRYAASFAGYGFYGDVITESEKYRWMGPKRYDYAGTKVFLKHRSYEAEVGYLEVESEKDSSILDGSRMFSRVRSLKRKKSERIICRANCDVCNTKPVYSSTRSLPAISSPEARWLKSKGRFLSVGAAIMSNRNERAPDGLVADAHLSDGFLHLLLIKDCPHALYLWHLTQLARKGGNPLNFDFVEHHKTPAFTFTSIGKESIWNLDGELFQAHKLSAQVFRGLICLFASGPEV</sequence>
<dbReference type="GO" id="GO:0001729">
    <property type="term" value="F:ceramide kinase activity"/>
    <property type="evidence" value="ECO:0007669"/>
    <property type="project" value="TreeGrafter"/>
</dbReference>
<feature type="domain" description="DAGKc" evidence="5">
    <location>
        <begin position="557"/>
        <end position="650"/>
    </location>
</feature>
<dbReference type="InterPro" id="IPR045363">
    <property type="entry name" value="CERK_C"/>
</dbReference>
<keyword evidence="7" id="KW-1185">Reference proteome</keyword>
<evidence type="ECO:0000259" key="5">
    <source>
        <dbReference type="PROSITE" id="PS50146"/>
    </source>
</evidence>
<dbReference type="Pfam" id="PF01112">
    <property type="entry name" value="Asparaginase_2"/>
    <property type="match status" value="1"/>
</dbReference>
<dbReference type="OrthoDB" id="530923at2759"/>
<dbReference type="PROSITE" id="PS50146">
    <property type="entry name" value="DAGK"/>
    <property type="match status" value="1"/>
</dbReference>
<name>A0A8J5XW30_9ROSI</name>
<feature type="region of interest" description="Disordered" evidence="4">
    <location>
        <begin position="665"/>
        <end position="691"/>
    </location>
</feature>
<feature type="compositionally biased region" description="Polar residues" evidence="4">
    <location>
        <begin position="681"/>
        <end position="691"/>
    </location>
</feature>
<feature type="site" description="Cleavage; by autolysis" evidence="3">
    <location>
        <begin position="244"/>
        <end position="245"/>
    </location>
</feature>
<dbReference type="GO" id="GO:0016020">
    <property type="term" value="C:membrane"/>
    <property type="evidence" value="ECO:0007669"/>
    <property type="project" value="GOC"/>
</dbReference>
<evidence type="ECO:0000256" key="2">
    <source>
        <dbReference type="PIRSR" id="PIRSR600246-1"/>
    </source>
</evidence>
<dbReference type="Pfam" id="PF19280">
    <property type="entry name" value="CERK_C"/>
    <property type="match status" value="1"/>
</dbReference>
<dbReference type="CDD" id="cd04513">
    <property type="entry name" value="Glycosylasparaginase"/>
    <property type="match status" value="1"/>
</dbReference>
<evidence type="ECO:0000313" key="7">
    <source>
        <dbReference type="Proteomes" id="UP000701853"/>
    </source>
</evidence>
<evidence type="ECO:0000256" key="3">
    <source>
        <dbReference type="PIRSR" id="PIRSR600246-3"/>
    </source>
</evidence>
<evidence type="ECO:0000256" key="1">
    <source>
        <dbReference type="ARBA" id="ARBA00011601"/>
    </source>
</evidence>
<dbReference type="Pfam" id="PF00781">
    <property type="entry name" value="DAGK_cat"/>
    <property type="match status" value="1"/>
</dbReference>
<dbReference type="SUPFAM" id="SSF111331">
    <property type="entry name" value="NAD kinase/diacylglycerol kinase-like"/>
    <property type="match status" value="2"/>
</dbReference>
<dbReference type="InterPro" id="IPR000246">
    <property type="entry name" value="Peptidase_T2"/>
</dbReference>
<accession>A0A8J5XW30</accession>
<dbReference type="Proteomes" id="UP000701853">
    <property type="component" value="Chromosome 12"/>
</dbReference>
<dbReference type="PANTHER" id="PTHR12358">
    <property type="entry name" value="SPHINGOSINE KINASE"/>
    <property type="match status" value="1"/>
</dbReference>
<reference evidence="6 7" key="1">
    <citation type="journal article" date="2021" name="bioRxiv">
        <title>The Gossypium anomalum genome as a resource for cotton improvement and evolutionary analysis of hybrid incompatibility.</title>
        <authorList>
            <person name="Grover C.E."/>
            <person name="Yuan D."/>
            <person name="Arick M.A."/>
            <person name="Miller E.R."/>
            <person name="Hu G."/>
            <person name="Peterson D.G."/>
            <person name="Wendel J.F."/>
            <person name="Udall J.A."/>
        </authorList>
    </citation>
    <scope>NUCLEOTIDE SEQUENCE [LARGE SCALE GENOMIC DNA]</scope>
    <source>
        <strain evidence="6">JFW-Udall</strain>
        <tissue evidence="6">Leaf</tissue>
    </source>
</reference>
<dbReference type="Gene3D" id="3.40.50.10330">
    <property type="entry name" value="Probable inorganic polyphosphate/atp-NAD kinase, domain 1"/>
    <property type="match status" value="1"/>
</dbReference>
<dbReference type="InterPro" id="IPR016064">
    <property type="entry name" value="NAD/diacylglycerol_kinase_sf"/>
</dbReference>
<dbReference type="InterPro" id="IPR050187">
    <property type="entry name" value="Lipid_Phosphate_FormReg"/>
</dbReference>
<dbReference type="GO" id="GO:0016787">
    <property type="term" value="F:hydrolase activity"/>
    <property type="evidence" value="ECO:0007669"/>
    <property type="project" value="InterPro"/>
</dbReference>
<gene>
    <name evidence="6" type="ORF">CXB51_033001</name>
</gene>
<dbReference type="PANTHER" id="PTHR12358:SF6">
    <property type="entry name" value="CERAMIDE KINASE"/>
    <property type="match status" value="1"/>
</dbReference>
<proteinExistence type="predicted"/>
<dbReference type="SUPFAM" id="SSF56235">
    <property type="entry name" value="N-terminal nucleophile aminohydrolases (Ntn hydrolases)"/>
    <property type="match status" value="1"/>
</dbReference>
<protein>
    <recommendedName>
        <fullName evidence="5">DAGKc domain-containing protein</fullName>
    </recommendedName>
</protein>
<dbReference type="InterPro" id="IPR029055">
    <property type="entry name" value="Ntn_hydrolases_N"/>
</dbReference>
<feature type="active site" description="Nucleophile" evidence="2">
    <location>
        <position position="245"/>
    </location>
</feature>
<dbReference type="InterPro" id="IPR017438">
    <property type="entry name" value="ATP-NAD_kinase_N"/>
</dbReference>
<evidence type="ECO:0000256" key="4">
    <source>
        <dbReference type="SAM" id="MobiDB-lite"/>
    </source>
</evidence>
<dbReference type="Gene3D" id="3.60.20.30">
    <property type="entry name" value="(Glycosyl)asparaginase"/>
    <property type="match status" value="1"/>
</dbReference>
<organism evidence="6 7">
    <name type="scientific">Gossypium anomalum</name>
    <dbReference type="NCBI Taxonomy" id="47600"/>
    <lineage>
        <taxon>Eukaryota</taxon>
        <taxon>Viridiplantae</taxon>
        <taxon>Streptophyta</taxon>
        <taxon>Embryophyta</taxon>
        <taxon>Tracheophyta</taxon>
        <taxon>Spermatophyta</taxon>
        <taxon>Magnoliopsida</taxon>
        <taxon>eudicotyledons</taxon>
        <taxon>Gunneridae</taxon>
        <taxon>Pentapetalae</taxon>
        <taxon>rosids</taxon>
        <taxon>malvids</taxon>
        <taxon>Malvales</taxon>
        <taxon>Malvaceae</taxon>
        <taxon>Malvoideae</taxon>
        <taxon>Gossypium</taxon>
    </lineage>
</organism>
<dbReference type="GO" id="GO:0006672">
    <property type="term" value="P:ceramide metabolic process"/>
    <property type="evidence" value="ECO:0007669"/>
    <property type="project" value="TreeGrafter"/>
</dbReference>
<dbReference type="AlphaFoldDB" id="A0A8J5XW30"/>